<evidence type="ECO:0000313" key="3">
    <source>
        <dbReference type="Proteomes" id="UP000467841"/>
    </source>
</evidence>
<dbReference type="Proteomes" id="UP000467841">
    <property type="component" value="Unassembled WGS sequence"/>
</dbReference>
<comment type="caution">
    <text evidence="2">The sequence shown here is derived from an EMBL/GenBank/DDBJ whole genome shotgun (WGS) entry which is preliminary data.</text>
</comment>
<accession>A0A6D2J8A1</accession>
<dbReference type="AlphaFoldDB" id="A0A6D2J8A1"/>
<reference evidence="2" key="1">
    <citation type="submission" date="2020-01" db="EMBL/GenBank/DDBJ databases">
        <authorList>
            <person name="Mishra B."/>
        </authorList>
    </citation>
    <scope>NUCLEOTIDE SEQUENCE [LARGE SCALE GENOMIC DNA]</scope>
</reference>
<organism evidence="2 3">
    <name type="scientific">Microthlaspi erraticum</name>
    <dbReference type="NCBI Taxonomy" id="1685480"/>
    <lineage>
        <taxon>Eukaryota</taxon>
        <taxon>Viridiplantae</taxon>
        <taxon>Streptophyta</taxon>
        <taxon>Embryophyta</taxon>
        <taxon>Tracheophyta</taxon>
        <taxon>Spermatophyta</taxon>
        <taxon>Magnoliopsida</taxon>
        <taxon>eudicotyledons</taxon>
        <taxon>Gunneridae</taxon>
        <taxon>Pentapetalae</taxon>
        <taxon>rosids</taxon>
        <taxon>malvids</taxon>
        <taxon>Brassicales</taxon>
        <taxon>Brassicaceae</taxon>
        <taxon>Coluteocarpeae</taxon>
        <taxon>Microthlaspi</taxon>
    </lineage>
</organism>
<dbReference type="EMBL" id="CACVBM020001129">
    <property type="protein sequence ID" value="CAA7033279.1"/>
    <property type="molecule type" value="Genomic_DNA"/>
</dbReference>
<gene>
    <name evidence="2" type="ORF">MERR_LOCUS20514</name>
</gene>
<protein>
    <submittedName>
        <fullName evidence="2">Uncharacterized protein</fullName>
    </submittedName>
</protein>
<keyword evidence="3" id="KW-1185">Reference proteome</keyword>
<evidence type="ECO:0000256" key="1">
    <source>
        <dbReference type="SAM" id="MobiDB-lite"/>
    </source>
</evidence>
<sequence length="102" mass="12365">MEEDYDEIQDYPSWDEKYNSDTDTKDIIDMYTQQEKNEEPEKERLEKARVEKNKMFQKMLLEEKNSPVTEKTRLDFLVERIASFRQKDFNGSGNEEKYEVAH</sequence>
<feature type="region of interest" description="Disordered" evidence="1">
    <location>
        <begin position="1"/>
        <end position="22"/>
    </location>
</feature>
<name>A0A6D2J8A1_9BRAS</name>
<proteinExistence type="predicted"/>
<evidence type="ECO:0000313" key="2">
    <source>
        <dbReference type="EMBL" id="CAA7033279.1"/>
    </source>
</evidence>